<feature type="domain" description="CusB-like beta-barrel" evidence="8">
    <location>
        <begin position="268"/>
        <end position="312"/>
    </location>
</feature>
<dbReference type="Proteomes" id="UP001501410">
    <property type="component" value="Unassembled WGS sequence"/>
</dbReference>
<reference evidence="10" key="1">
    <citation type="journal article" date="2019" name="Int. J. Syst. Evol. Microbiol.">
        <title>The Global Catalogue of Microorganisms (GCM) 10K type strain sequencing project: providing services to taxonomists for standard genome sequencing and annotation.</title>
        <authorList>
            <consortium name="The Broad Institute Genomics Platform"/>
            <consortium name="The Broad Institute Genome Sequencing Center for Infectious Disease"/>
            <person name="Wu L."/>
            <person name="Ma J."/>
        </authorList>
    </citation>
    <scope>NUCLEOTIDE SEQUENCE [LARGE SCALE GENOMIC DNA]</scope>
    <source>
        <strain evidence="10">JCM 31921</strain>
    </source>
</reference>
<keyword evidence="10" id="KW-1185">Reference proteome</keyword>
<feature type="coiled-coil region" evidence="5">
    <location>
        <begin position="87"/>
        <end position="114"/>
    </location>
</feature>
<feature type="domain" description="Multidrug resistance protein MdtA-like barrel-sandwich hybrid" evidence="7">
    <location>
        <begin position="57"/>
        <end position="264"/>
    </location>
</feature>
<evidence type="ECO:0000256" key="6">
    <source>
        <dbReference type="SAM" id="Phobius"/>
    </source>
</evidence>
<dbReference type="Pfam" id="PF25917">
    <property type="entry name" value="BSH_RND"/>
    <property type="match status" value="1"/>
</dbReference>
<evidence type="ECO:0000259" key="7">
    <source>
        <dbReference type="Pfam" id="PF25917"/>
    </source>
</evidence>
<dbReference type="InterPro" id="IPR058792">
    <property type="entry name" value="Beta-barrel_RND_2"/>
</dbReference>
<dbReference type="Pfam" id="PF25954">
    <property type="entry name" value="Beta-barrel_RND_2"/>
    <property type="match status" value="1"/>
</dbReference>
<comment type="subcellular location">
    <subcellularLocation>
        <location evidence="1">Membrane</location>
        <topology evidence="1">Single-pass membrane protein</topology>
    </subcellularLocation>
</comment>
<dbReference type="Gene3D" id="2.40.30.170">
    <property type="match status" value="1"/>
</dbReference>
<comment type="caution">
    <text evidence="9">The sequence shown here is derived from an EMBL/GenBank/DDBJ whole genome shotgun (WGS) entry which is preliminary data.</text>
</comment>
<dbReference type="InterPro" id="IPR050739">
    <property type="entry name" value="MFP"/>
</dbReference>
<dbReference type="EMBL" id="BAABEZ010000022">
    <property type="protein sequence ID" value="GAA4454652.1"/>
    <property type="molecule type" value="Genomic_DNA"/>
</dbReference>
<sequence length="365" mass="39412">MEAQNEVQETKKTNKKFIFILVALVVLGGGYGISKYVHAMHNVDTDDAQLSSDISPVIPRIQGFVTEVRVKDNQIVKKGDTLVLLDDRELRNKVLQAEAALENAKSSLSVTEANALAANASAQSSAANVLSADANIEAAKVNVWRANQDFDRYANLIKDHSITQQQYDEALAAKQRAEKQLNVLKEQKNAAASQANAVRSQSVATGQQTSVASATIKQREADLANAQLNLSYAVILAPADGRVSTVSIQPGQTVQPGQQLFAVVQENSIWVVANFKETQLEKMKEGDKATVKVDAFPGHEFEAQVQSLSPATGARFALLPPDNASGNFVKVVQRIPVKITFSKASDGLLKSLRPGMNALVEVHLD</sequence>
<protein>
    <submittedName>
        <fullName evidence="9">HlyD family secretion protein</fullName>
    </submittedName>
</protein>
<dbReference type="SUPFAM" id="SSF111369">
    <property type="entry name" value="HlyD-like secretion proteins"/>
    <property type="match status" value="2"/>
</dbReference>
<dbReference type="PRINTS" id="PR01490">
    <property type="entry name" value="RTXTOXIND"/>
</dbReference>
<dbReference type="Gene3D" id="2.40.50.100">
    <property type="match status" value="1"/>
</dbReference>
<dbReference type="RefSeq" id="WP_344825401.1">
    <property type="nucleotide sequence ID" value="NZ_BAABEZ010000022.1"/>
</dbReference>
<proteinExistence type="predicted"/>
<feature type="coiled-coil region" evidence="5">
    <location>
        <begin position="160"/>
        <end position="201"/>
    </location>
</feature>
<evidence type="ECO:0000256" key="1">
    <source>
        <dbReference type="ARBA" id="ARBA00004167"/>
    </source>
</evidence>
<name>A0ABP8MTC9_9BACT</name>
<keyword evidence="3 6" id="KW-1133">Transmembrane helix</keyword>
<feature type="transmembrane region" description="Helical" evidence="6">
    <location>
        <begin position="17"/>
        <end position="34"/>
    </location>
</feature>
<dbReference type="Gene3D" id="1.10.287.470">
    <property type="entry name" value="Helix hairpin bin"/>
    <property type="match status" value="2"/>
</dbReference>
<evidence type="ECO:0000256" key="4">
    <source>
        <dbReference type="ARBA" id="ARBA00023136"/>
    </source>
</evidence>
<evidence type="ECO:0000313" key="10">
    <source>
        <dbReference type="Proteomes" id="UP001501410"/>
    </source>
</evidence>
<evidence type="ECO:0000256" key="2">
    <source>
        <dbReference type="ARBA" id="ARBA00022692"/>
    </source>
</evidence>
<evidence type="ECO:0000259" key="8">
    <source>
        <dbReference type="Pfam" id="PF25954"/>
    </source>
</evidence>
<dbReference type="InterPro" id="IPR058625">
    <property type="entry name" value="MdtA-like_BSH"/>
</dbReference>
<keyword evidence="2 6" id="KW-0812">Transmembrane</keyword>
<accession>A0ABP8MTC9</accession>
<evidence type="ECO:0000313" key="9">
    <source>
        <dbReference type="EMBL" id="GAA4454652.1"/>
    </source>
</evidence>
<dbReference type="PANTHER" id="PTHR30386">
    <property type="entry name" value="MEMBRANE FUSION SUBUNIT OF EMRAB-TOLC MULTIDRUG EFFLUX PUMP"/>
    <property type="match status" value="1"/>
</dbReference>
<gene>
    <name evidence="9" type="ORF">GCM10023092_16990</name>
</gene>
<organism evidence="9 10">
    <name type="scientific">Rurimicrobium arvi</name>
    <dbReference type="NCBI Taxonomy" id="2049916"/>
    <lineage>
        <taxon>Bacteria</taxon>
        <taxon>Pseudomonadati</taxon>
        <taxon>Bacteroidota</taxon>
        <taxon>Chitinophagia</taxon>
        <taxon>Chitinophagales</taxon>
        <taxon>Chitinophagaceae</taxon>
        <taxon>Rurimicrobium</taxon>
    </lineage>
</organism>
<evidence type="ECO:0000256" key="3">
    <source>
        <dbReference type="ARBA" id="ARBA00022989"/>
    </source>
</evidence>
<evidence type="ECO:0000256" key="5">
    <source>
        <dbReference type="SAM" id="Coils"/>
    </source>
</evidence>
<keyword evidence="5" id="KW-0175">Coiled coil</keyword>
<keyword evidence="4 6" id="KW-0472">Membrane</keyword>
<dbReference type="PANTHER" id="PTHR30386:SF26">
    <property type="entry name" value="TRANSPORT PROTEIN COMB"/>
    <property type="match status" value="1"/>
</dbReference>